<name>X0ZQR2_9ZZZZ</name>
<sequence>VPDGEVEFILLDSSNNKISLAFTPDSEITDYDGNYNTIVYVNDHVLNGTYNVRVDFNGSFHVGSLSGSFSQFYSYPLLCDSSSEISVDIINPDATFLDLYIDGYPSDDFSNPRVNRNTSVELRVALYSLSDGPLQGRTIDFYDITEDPSGPPIHTEDTDFNGEIFFYYNLDYDKIAGPHLIYAQWENLKNYSYFILDDDVKININPSRPVPNVINRSGSGFTTFNIKGSIEDDLNNNPIKHAEITVYLIRNNIEYFMELQPLNCPIPHKSDAVPPLNCQ</sequence>
<feature type="non-terminal residue" evidence="1">
    <location>
        <position position="1"/>
    </location>
</feature>
<accession>X0ZQR2</accession>
<protein>
    <submittedName>
        <fullName evidence="1">Uncharacterized protein</fullName>
    </submittedName>
</protein>
<gene>
    <name evidence="1" type="ORF">S01H4_11272</name>
</gene>
<reference evidence="1" key="1">
    <citation type="journal article" date="2014" name="Front. Microbiol.">
        <title>High frequency of phylogenetically diverse reductive dehalogenase-homologous genes in deep subseafloor sedimentary metagenomes.</title>
        <authorList>
            <person name="Kawai M."/>
            <person name="Futagami T."/>
            <person name="Toyoda A."/>
            <person name="Takaki Y."/>
            <person name="Nishi S."/>
            <person name="Hori S."/>
            <person name="Arai W."/>
            <person name="Tsubouchi T."/>
            <person name="Morono Y."/>
            <person name="Uchiyama I."/>
            <person name="Ito T."/>
            <person name="Fujiyama A."/>
            <person name="Inagaki F."/>
            <person name="Takami H."/>
        </authorList>
    </citation>
    <scope>NUCLEOTIDE SEQUENCE</scope>
    <source>
        <strain evidence="1">Expedition CK06-06</strain>
    </source>
</reference>
<dbReference type="EMBL" id="BART01004516">
    <property type="protein sequence ID" value="GAG71694.1"/>
    <property type="molecule type" value="Genomic_DNA"/>
</dbReference>
<evidence type="ECO:0000313" key="1">
    <source>
        <dbReference type="EMBL" id="GAG71694.1"/>
    </source>
</evidence>
<proteinExistence type="predicted"/>
<dbReference type="AlphaFoldDB" id="X0ZQR2"/>
<organism evidence="1">
    <name type="scientific">marine sediment metagenome</name>
    <dbReference type="NCBI Taxonomy" id="412755"/>
    <lineage>
        <taxon>unclassified sequences</taxon>
        <taxon>metagenomes</taxon>
        <taxon>ecological metagenomes</taxon>
    </lineage>
</organism>
<comment type="caution">
    <text evidence="1">The sequence shown here is derived from an EMBL/GenBank/DDBJ whole genome shotgun (WGS) entry which is preliminary data.</text>
</comment>